<protein>
    <recommendedName>
        <fullName evidence="3">Excreted virulence factor EspC, type VII ESX diderm</fullName>
    </recommendedName>
</protein>
<evidence type="ECO:0000313" key="1">
    <source>
        <dbReference type="EMBL" id="MFC4107870.1"/>
    </source>
</evidence>
<dbReference type="EMBL" id="JBHSBN010000011">
    <property type="protein sequence ID" value="MFC4107870.1"/>
    <property type="molecule type" value="Genomic_DNA"/>
</dbReference>
<name>A0ABV8KPU5_9ACTN</name>
<organism evidence="1 2">
    <name type="scientific">Micromonospora zhanjiangensis</name>
    <dbReference type="NCBI Taxonomy" id="1522057"/>
    <lineage>
        <taxon>Bacteria</taxon>
        <taxon>Bacillati</taxon>
        <taxon>Actinomycetota</taxon>
        <taxon>Actinomycetes</taxon>
        <taxon>Micromonosporales</taxon>
        <taxon>Micromonosporaceae</taxon>
        <taxon>Micromonospora</taxon>
    </lineage>
</organism>
<proteinExistence type="predicted"/>
<evidence type="ECO:0008006" key="3">
    <source>
        <dbReference type="Google" id="ProtNLM"/>
    </source>
</evidence>
<sequence length="112" mass="11045">MSDAVWSAGEALGGVVKGLIDAAIIAGISVAAGTVTAETGAGAAIGYGVAAVEIANMLRLWGEATKLCQQLTAGVLAFRAALGRELNDLDTAAVPALPQGGRYDHPLAGAKG</sequence>
<dbReference type="Proteomes" id="UP001595868">
    <property type="component" value="Unassembled WGS sequence"/>
</dbReference>
<evidence type="ECO:0000313" key="2">
    <source>
        <dbReference type="Proteomes" id="UP001595868"/>
    </source>
</evidence>
<accession>A0ABV8KPU5</accession>
<reference evidence="2" key="1">
    <citation type="journal article" date="2019" name="Int. J. Syst. Evol. Microbiol.">
        <title>The Global Catalogue of Microorganisms (GCM) 10K type strain sequencing project: providing services to taxonomists for standard genome sequencing and annotation.</title>
        <authorList>
            <consortium name="The Broad Institute Genomics Platform"/>
            <consortium name="The Broad Institute Genome Sequencing Center for Infectious Disease"/>
            <person name="Wu L."/>
            <person name="Ma J."/>
        </authorList>
    </citation>
    <scope>NUCLEOTIDE SEQUENCE [LARGE SCALE GENOMIC DNA]</scope>
    <source>
        <strain evidence="2">2902at01</strain>
    </source>
</reference>
<comment type="caution">
    <text evidence="1">The sequence shown here is derived from an EMBL/GenBank/DDBJ whole genome shotgun (WGS) entry which is preliminary data.</text>
</comment>
<dbReference type="RefSeq" id="WP_377547355.1">
    <property type="nucleotide sequence ID" value="NZ_JBHSBN010000011.1"/>
</dbReference>
<keyword evidence="2" id="KW-1185">Reference proteome</keyword>
<gene>
    <name evidence="1" type="ORF">ACFOX0_18300</name>
</gene>